<organism evidence="3 4">
    <name type="scientific">Hyella patelloides LEGE 07179</name>
    <dbReference type="NCBI Taxonomy" id="945734"/>
    <lineage>
        <taxon>Bacteria</taxon>
        <taxon>Bacillati</taxon>
        <taxon>Cyanobacteriota</taxon>
        <taxon>Cyanophyceae</taxon>
        <taxon>Pleurocapsales</taxon>
        <taxon>Hyellaceae</taxon>
        <taxon>Hyella</taxon>
    </lineage>
</organism>
<dbReference type="EMBL" id="CAACVJ010000245">
    <property type="protein sequence ID" value="VEP15228.1"/>
    <property type="molecule type" value="Genomic_DNA"/>
</dbReference>
<sequence length="153" mass="17302">MLNKLIPFSNNQYKAINILIVEHSNFRRAFLTNAIAKTRPYHNIIAVDSIEEVFSLMYGEVHIDSILFDIEPLFDVNNISIINAISPEIAFIHWSDCQHPEIIELLHGLGVNAFCLKDSNLLTLVSAIDSIATNPQILYVDERLNQCLPLLVS</sequence>
<dbReference type="InterPro" id="IPR001789">
    <property type="entry name" value="Sig_transdc_resp-reg_receiver"/>
</dbReference>
<keyword evidence="4" id="KW-1185">Reference proteome</keyword>
<dbReference type="InterPro" id="IPR011006">
    <property type="entry name" value="CheY-like_superfamily"/>
</dbReference>
<dbReference type="GO" id="GO:0003677">
    <property type="term" value="F:DNA binding"/>
    <property type="evidence" value="ECO:0007669"/>
    <property type="project" value="UniProtKB-KW"/>
</dbReference>
<gene>
    <name evidence="3" type="ORF">H1P_3190001</name>
</gene>
<dbReference type="Gene3D" id="3.40.50.2300">
    <property type="match status" value="1"/>
</dbReference>
<evidence type="ECO:0000256" key="1">
    <source>
        <dbReference type="PROSITE-ProRule" id="PRU00169"/>
    </source>
</evidence>
<feature type="domain" description="Response regulatory" evidence="2">
    <location>
        <begin position="17"/>
        <end position="132"/>
    </location>
</feature>
<keyword evidence="1" id="KW-0597">Phosphoprotein</keyword>
<dbReference type="GO" id="GO:0000160">
    <property type="term" value="P:phosphorelay signal transduction system"/>
    <property type="evidence" value="ECO:0007669"/>
    <property type="project" value="InterPro"/>
</dbReference>
<dbReference type="PROSITE" id="PS50110">
    <property type="entry name" value="RESPONSE_REGULATORY"/>
    <property type="match status" value="1"/>
</dbReference>
<dbReference type="SUPFAM" id="SSF52172">
    <property type="entry name" value="CheY-like"/>
    <property type="match status" value="1"/>
</dbReference>
<name>A0A563VUZ2_9CYAN</name>
<proteinExistence type="predicted"/>
<evidence type="ECO:0000313" key="3">
    <source>
        <dbReference type="EMBL" id="VEP15228.1"/>
    </source>
</evidence>
<dbReference type="Proteomes" id="UP000320055">
    <property type="component" value="Unassembled WGS sequence"/>
</dbReference>
<protein>
    <submittedName>
        <fullName evidence="3">Response regulator containing a CheY-like receiver domain and an HTH DNA-binding domain</fullName>
    </submittedName>
</protein>
<feature type="modified residue" description="4-aspartylphosphate" evidence="1">
    <location>
        <position position="69"/>
    </location>
</feature>
<dbReference type="AlphaFoldDB" id="A0A563VUZ2"/>
<evidence type="ECO:0000259" key="2">
    <source>
        <dbReference type="PROSITE" id="PS50110"/>
    </source>
</evidence>
<keyword evidence="3" id="KW-0238">DNA-binding</keyword>
<accession>A0A563VUZ2</accession>
<reference evidence="3 4" key="1">
    <citation type="submission" date="2019-01" db="EMBL/GenBank/DDBJ databases">
        <authorList>
            <person name="Brito A."/>
        </authorList>
    </citation>
    <scope>NUCLEOTIDE SEQUENCE [LARGE SCALE GENOMIC DNA]</scope>
    <source>
        <strain evidence="3">1</strain>
    </source>
</reference>
<evidence type="ECO:0000313" key="4">
    <source>
        <dbReference type="Proteomes" id="UP000320055"/>
    </source>
</evidence>
<dbReference type="OrthoDB" id="582207at2"/>